<evidence type="ECO:0000313" key="2">
    <source>
        <dbReference type="EMBL" id="WIX98838.1"/>
    </source>
</evidence>
<keyword evidence="3" id="KW-1185">Reference proteome</keyword>
<protein>
    <submittedName>
        <fullName evidence="2">Uncharacterized protein</fullName>
    </submittedName>
</protein>
<dbReference type="EMBL" id="CP127295">
    <property type="protein sequence ID" value="WIX98838.1"/>
    <property type="molecule type" value="Genomic_DNA"/>
</dbReference>
<feature type="compositionally biased region" description="Low complexity" evidence="1">
    <location>
        <begin position="93"/>
        <end position="106"/>
    </location>
</feature>
<evidence type="ECO:0000256" key="1">
    <source>
        <dbReference type="SAM" id="MobiDB-lite"/>
    </source>
</evidence>
<evidence type="ECO:0000313" key="3">
    <source>
        <dbReference type="Proteomes" id="UP001239397"/>
    </source>
</evidence>
<dbReference type="Proteomes" id="UP001239397">
    <property type="component" value="Chromosome"/>
</dbReference>
<proteinExistence type="predicted"/>
<sequence length="117" mass="12524">MVGWREGTVLLDAAQEALGDDPHHEGEECAAFDRLTSAISGAMAEAMHAILTAAGPEVVRDAEDVSAHELLVTRRLTPSPWRARRATTRCVRPGTSGTRTSARTTPDGGIHGPLRDR</sequence>
<reference evidence="2 3" key="1">
    <citation type="submission" date="2023-06" db="EMBL/GenBank/DDBJ databases">
        <authorList>
            <person name="Oyuntsetseg B."/>
            <person name="Kim S.B."/>
        </authorList>
    </citation>
    <scope>NUCLEOTIDE SEQUENCE [LARGE SCALE GENOMIC DNA]</scope>
    <source>
        <strain evidence="2 3">4-36</strain>
    </source>
</reference>
<gene>
    <name evidence="2" type="ORF">QRX60_32895</name>
</gene>
<accession>A0A9Y2JK82</accession>
<dbReference type="RefSeq" id="WP_285995321.1">
    <property type="nucleotide sequence ID" value="NZ_CP127295.1"/>
</dbReference>
<feature type="region of interest" description="Disordered" evidence="1">
    <location>
        <begin position="83"/>
        <end position="117"/>
    </location>
</feature>
<organism evidence="2 3">
    <name type="scientific">Amycolatopsis mongoliensis</name>
    <dbReference type="NCBI Taxonomy" id="715475"/>
    <lineage>
        <taxon>Bacteria</taxon>
        <taxon>Bacillati</taxon>
        <taxon>Actinomycetota</taxon>
        <taxon>Actinomycetes</taxon>
        <taxon>Pseudonocardiales</taxon>
        <taxon>Pseudonocardiaceae</taxon>
        <taxon>Amycolatopsis</taxon>
    </lineage>
</organism>
<dbReference type="AlphaFoldDB" id="A0A9Y2JK82"/>
<dbReference type="KEGG" id="amog:QRX60_32895"/>
<name>A0A9Y2JK82_9PSEU</name>